<keyword evidence="1" id="KW-0472">Membrane</keyword>
<gene>
    <name evidence="2" type="ORF">EB233_20320</name>
</gene>
<protein>
    <recommendedName>
        <fullName evidence="4">Glycosyltransferase RgtA/B/C/D-like domain-containing protein</fullName>
    </recommendedName>
</protein>
<feature type="transmembrane region" description="Helical" evidence="1">
    <location>
        <begin position="269"/>
        <end position="295"/>
    </location>
</feature>
<name>A0A6M7UNN3_9HYPH</name>
<evidence type="ECO:0000256" key="1">
    <source>
        <dbReference type="SAM" id="Phobius"/>
    </source>
</evidence>
<sequence length="550" mass="60867">MTEKKILGFCGAYICIALLGIALSAAYINLEEPVYYWDFAAYFNMFKQQGALLADSPSEWLSQLGTSIATEDYGVAILVPLMPFHFMFGDSRLAFVAGIVTVYLAPAVLFMGRISYLEAVSETPSRSRLAVWIAVFLYTPFWAPTLRGLPDIAGCIALTAATYFLWKSRFLTREPVISGISVGACLWLAFMLRRWYAYAAIGITVSAAIFCLQQIARDRDFPAFRKAALGCACVIFVVAATALHFQLPLIARILGTSYADLYSGYRTTIVTQLAGVGSRLSYVNWALIIVGLYISVVRGNRFSLFCAIASVLTFLLFTRTQDPERHHSLPIFLWLLPAYTQAIVSIVSALALRSRWSTAVVATVAGFAFLGAFFPTGRQLLSPIGFVFPSEATLPLHLDNLPEYRRLIDDLVSRMGPDDHFSVFASGPVMSDALLFGMDRRLLPHVGWICQVDSRDQFRPDALKSRYVIVTDQPVTHLQPGAQTCVTLPNQHIFDGTGLGAAYKQLASYRLSGGVNGYLYEQVRPVSAPEIDSLYGEFRKRYPAWTVPAQ</sequence>
<dbReference type="AlphaFoldDB" id="A0A6M7UNN3"/>
<reference evidence="2 3" key="1">
    <citation type="submission" date="2018-10" db="EMBL/GenBank/DDBJ databases">
        <authorList>
            <person name="Perry B.J."/>
            <person name="Sullivan J.T."/>
            <person name="Murphy R.J.T."/>
            <person name="Ramsay J.P."/>
            <person name="Ronson C.W."/>
        </authorList>
    </citation>
    <scope>NUCLEOTIDE SEQUENCE [LARGE SCALE GENOMIC DNA]</scope>
    <source>
        <strain evidence="2 3">NZP2014</strain>
    </source>
</reference>
<evidence type="ECO:0008006" key="4">
    <source>
        <dbReference type="Google" id="ProtNLM"/>
    </source>
</evidence>
<organism evidence="2 3">
    <name type="scientific">Mesorhizobium erdmanii</name>
    <dbReference type="NCBI Taxonomy" id="1777866"/>
    <lineage>
        <taxon>Bacteria</taxon>
        <taxon>Pseudomonadati</taxon>
        <taxon>Pseudomonadota</taxon>
        <taxon>Alphaproteobacteria</taxon>
        <taxon>Hyphomicrobiales</taxon>
        <taxon>Phyllobacteriaceae</taxon>
        <taxon>Mesorhizobium</taxon>
    </lineage>
</organism>
<feature type="transmembrane region" description="Helical" evidence="1">
    <location>
        <begin position="196"/>
        <end position="215"/>
    </location>
</feature>
<keyword evidence="1" id="KW-0812">Transmembrane</keyword>
<feature type="transmembrane region" description="Helical" evidence="1">
    <location>
        <begin position="93"/>
        <end position="114"/>
    </location>
</feature>
<feature type="transmembrane region" description="Helical" evidence="1">
    <location>
        <begin position="7"/>
        <end position="28"/>
    </location>
</feature>
<accession>A0A6M7UNN3</accession>
<feature type="transmembrane region" description="Helical" evidence="1">
    <location>
        <begin position="126"/>
        <end position="143"/>
    </location>
</feature>
<dbReference type="RefSeq" id="WP_064991422.1">
    <property type="nucleotide sequence ID" value="NZ_CP033361.1"/>
</dbReference>
<dbReference type="Proteomes" id="UP000503339">
    <property type="component" value="Chromosome"/>
</dbReference>
<dbReference type="KEGG" id="merd:EB233_20320"/>
<keyword evidence="1" id="KW-1133">Transmembrane helix</keyword>
<evidence type="ECO:0000313" key="2">
    <source>
        <dbReference type="EMBL" id="QKC77557.1"/>
    </source>
</evidence>
<proteinExistence type="predicted"/>
<feature type="transmembrane region" description="Helical" evidence="1">
    <location>
        <begin position="331"/>
        <end position="352"/>
    </location>
</feature>
<feature type="transmembrane region" description="Helical" evidence="1">
    <location>
        <begin position="302"/>
        <end position="319"/>
    </location>
</feature>
<evidence type="ECO:0000313" key="3">
    <source>
        <dbReference type="Proteomes" id="UP000503339"/>
    </source>
</evidence>
<keyword evidence="3" id="KW-1185">Reference proteome</keyword>
<dbReference type="EMBL" id="CP033361">
    <property type="protein sequence ID" value="QKC77557.1"/>
    <property type="molecule type" value="Genomic_DNA"/>
</dbReference>
<feature type="transmembrane region" description="Helical" evidence="1">
    <location>
        <begin position="227"/>
        <end position="249"/>
    </location>
</feature>
<feature type="transmembrane region" description="Helical" evidence="1">
    <location>
        <begin position="359"/>
        <end position="377"/>
    </location>
</feature>